<keyword evidence="9" id="KW-1185">Reference proteome</keyword>
<name>A0A8F6YDE1_9RHOB</name>
<dbReference type="GO" id="GO:0008990">
    <property type="term" value="F:rRNA (guanine-N2-)-methyltransferase activity"/>
    <property type="evidence" value="ECO:0007669"/>
    <property type="project" value="InterPro"/>
</dbReference>
<feature type="domain" description="Methyltransferase small N-terminal" evidence="7">
    <location>
        <begin position="60"/>
        <end position="142"/>
    </location>
</feature>
<dbReference type="KEGG" id="gce:KYE46_03675"/>
<evidence type="ECO:0000259" key="7">
    <source>
        <dbReference type="Pfam" id="PF08468"/>
    </source>
</evidence>
<dbReference type="Pfam" id="PF05175">
    <property type="entry name" value="MTS"/>
    <property type="match status" value="1"/>
</dbReference>
<dbReference type="RefSeq" id="WP_219003532.1">
    <property type="nucleotide sequence ID" value="NZ_CP079194.1"/>
</dbReference>
<evidence type="ECO:0000259" key="6">
    <source>
        <dbReference type="Pfam" id="PF05175"/>
    </source>
</evidence>
<evidence type="ECO:0000313" key="8">
    <source>
        <dbReference type="EMBL" id="QXT40360.1"/>
    </source>
</evidence>
<proteinExistence type="predicted"/>
<dbReference type="CDD" id="cd02440">
    <property type="entry name" value="AdoMet_MTases"/>
    <property type="match status" value="1"/>
</dbReference>
<dbReference type="AlphaFoldDB" id="A0A8F6YDE1"/>
<keyword evidence="2" id="KW-0698">rRNA processing</keyword>
<evidence type="ECO:0000256" key="5">
    <source>
        <dbReference type="ARBA" id="ARBA00022691"/>
    </source>
</evidence>
<gene>
    <name evidence="8" type="ORF">KYE46_03675</name>
</gene>
<dbReference type="EMBL" id="CP079194">
    <property type="protein sequence ID" value="QXT40360.1"/>
    <property type="molecule type" value="Genomic_DNA"/>
</dbReference>
<accession>A0A8F6YDE1</accession>
<dbReference type="InterPro" id="IPR007848">
    <property type="entry name" value="Small_mtfrase_dom"/>
</dbReference>
<keyword evidence="4" id="KW-0808">Transferase</keyword>
<dbReference type="Proteomes" id="UP000825009">
    <property type="component" value="Chromosome"/>
</dbReference>
<evidence type="ECO:0000256" key="2">
    <source>
        <dbReference type="ARBA" id="ARBA00022552"/>
    </source>
</evidence>
<keyword evidence="1" id="KW-0963">Cytoplasm</keyword>
<dbReference type="Pfam" id="PF08468">
    <property type="entry name" value="MTS_N"/>
    <property type="match status" value="1"/>
</dbReference>
<evidence type="ECO:0000256" key="1">
    <source>
        <dbReference type="ARBA" id="ARBA00022490"/>
    </source>
</evidence>
<evidence type="ECO:0000313" key="9">
    <source>
        <dbReference type="Proteomes" id="UP000825009"/>
    </source>
</evidence>
<dbReference type="InterPro" id="IPR046977">
    <property type="entry name" value="RsmC/RlmG"/>
</dbReference>
<dbReference type="PANTHER" id="PTHR47816:SF4">
    <property type="entry name" value="RIBOSOMAL RNA SMALL SUBUNIT METHYLTRANSFERASE C"/>
    <property type="match status" value="1"/>
</dbReference>
<evidence type="ECO:0000256" key="3">
    <source>
        <dbReference type="ARBA" id="ARBA00022603"/>
    </source>
</evidence>
<dbReference type="PANTHER" id="PTHR47816">
    <property type="entry name" value="RIBOSOMAL RNA SMALL SUBUNIT METHYLTRANSFERASE C"/>
    <property type="match status" value="1"/>
</dbReference>
<sequence length="336" mass="36411">MTPDRWTLALDSGELDAPAGRVLVMQARADSDFSALGDVTCVQGFAPDHERLEARGLPVAVDAEGEFDAALVQITKSRAGTLSAIAEALGHIPAGGLLMVDGQKEEGIEAIVKQLKRVFELDHVYSKAHGKLAWLRRPEKIPAEVLDWIVEPEMGPHGYVTVPGGFSVEGPDRGSEILVALLPELKGRVADFGAGWGYLAAEVLAEQEGIETLDLVEADHAMLEAAQVNVDDERARFHWADVTRFTPDAPYDAIICNPPFHTGRRADPGLGRAFIQAAARHLTARGRFIMVANRHLPYEDTLKSCFGSGAMLGELEGYKIYEATKPKGLSSGKPRR</sequence>
<keyword evidence="5" id="KW-0949">S-adenosyl-L-methionine</keyword>
<reference evidence="8 9" key="1">
    <citation type="submission" date="2021-07" db="EMBL/GenBank/DDBJ databases">
        <title>A novel Jannaschia species isolated from marine dinoflagellate Ceratoperidinium margalefii.</title>
        <authorList>
            <person name="Jiang Y."/>
            <person name="Li Z."/>
        </authorList>
    </citation>
    <scope>NUCLEOTIDE SEQUENCE [LARGE SCALE GENOMIC DNA]</scope>
    <source>
        <strain evidence="8 9">J12C1-MA-4</strain>
    </source>
</reference>
<dbReference type="PROSITE" id="PS00092">
    <property type="entry name" value="N6_MTASE"/>
    <property type="match status" value="1"/>
</dbReference>
<keyword evidence="3 8" id="KW-0489">Methyltransferase</keyword>
<dbReference type="InterPro" id="IPR002052">
    <property type="entry name" value="DNA_methylase_N6_adenine_CS"/>
</dbReference>
<evidence type="ECO:0000256" key="4">
    <source>
        <dbReference type="ARBA" id="ARBA00022679"/>
    </source>
</evidence>
<dbReference type="GO" id="GO:0003676">
    <property type="term" value="F:nucleic acid binding"/>
    <property type="evidence" value="ECO:0007669"/>
    <property type="project" value="InterPro"/>
</dbReference>
<protein>
    <submittedName>
        <fullName evidence="8">Class I SAM-dependent methyltransferase</fullName>
    </submittedName>
</protein>
<dbReference type="InterPro" id="IPR013675">
    <property type="entry name" value="Mtase_sm_N"/>
</dbReference>
<organism evidence="8 9">
    <name type="scientific">Gymnodinialimonas ceratoperidinii</name>
    <dbReference type="NCBI Taxonomy" id="2856823"/>
    <lineage>
        <taxon>Bacteria</taxon>
        <taxon>Pseudomonadati</taxon>
        <taxon>Pseudomonadota</taxon>
        <taxon>Alphaproteobacteria</taxon>
        <taxon>Rhodobacterales</taxon>
        <taxon>Paracoccaceae</taxon>
        <taxon>Gymnodinialimonas</taxon>
    </lineage>
</organism>
<feature type="domain" description="Methyltransferase small" evidence="6">
    <location>
        <begin position="160"/>
        <end position="322"/>
    </location>
</feature>